<feature type="transmembrane region" description="Helical" evidence="1">
    <location>
        <begin position="359"/>
        <end position="380"/>
    </location>
</feature>
<feature type="transmembrane region" description="Helical" evidence="1">
    <location>
        <begin position="270"/>
        <end position="292"/>
    </location>
</feature>
<gene>
    <name evidence="2" type="ORF">DV711_19100</name>
</gene>
<dbReference type="AlphaFoldDB" id="A0A369W8G4"/>
<sequence length="397" mass="43312">MINIERPEDRIPPDTFSLFALGFRPFFLFSAIVSVILILLWLPYLYGHLSLASHFNPLMWHAHEMVFGFTTGVIAGFLLTAARNWTSMETPSGTPLILIFSIWTLGRLAVTVPLGLPAGLIAAIDLLFIPSVIAGLAGPLIKARNIRNIAFLFILALLWFANLLMHLEPLGVSNSARAGTDLGLGVVILVIVIMGGRVIPFFTRNPLPGMTPRKWGWVEFCSVFGTVVLLFLELLVPLAIIPAIWSLLLGLILLLRVSGWYDKRIWQHPIIWVLHVAYASIALGFVFKGLALLDWVPASTAIHMLSYGGIGLITLGMMGRVSLGHTGRMLHLPPLTVMGIKVLTVGILFRLGATLFGGALGSALLGIAALCWILAFGAFAKEYLPYLIKPRIDGRPG</sequence>
<feature type="transmembrane region" description="Helical" evidence="1">
    <location>
        <begin position="93"/>
        <end position="110"/>
    </location>
</feature>
<feature type="transmembrane region" description="Helical" evidence="1">
    <location>
        <begin position="116"/>
        <end position="137"/>
    </location>
</feature>
<evidence type="ECO:0000256" key="1">
    <source>
        <dbReference type="SAM" id="Phobius"/>
    </source>
</evidence>
<feature type="transmembrane region" description="Helical" evidence="1">
    <location>
        <begin position="215"/>
        <end position="232"/>
    </location>
</feature>
<dbReference type="Pfam" id="PF05940">
    <property type="entry name" value="NnrS"/>
    <property type="match status" value="1"/>
</dbReference>
<dbReference type="Proteomes" id="UP000253769">
    <property type="component" value="Unassembled WGS sequence"/>
</dbReference>
<reference evidence="2 3" key="1">
    <citation type="submission" date="2018-07" db="EMBL/GenBank/DDBJ databases">
        <title>Motiliproteus coralliicola sp. nov., a bacterium isolated from Coral.</title>
        <authorList>
            <person name="Wang G."/>
        </authorList>
    </citation>
    <scope>NUCLEOTIDE SEQUENCE [LARGE SCALE GENOMIC DNA]</scope>
    <source>
        <strain evidence="2 3">C34</strain>
    </source>
</reference>
<comment type="caution">
    <text evidence="2">The sequence shown here is derived from an EMBL/GenBank/DDBJ whole genome shotgun (WGS) entry which is preliminary data.</text>
</comment>
<protein>
    <submittedName>
        <fullName evidence="2">NnrS family protein</fullName>
    </submittedName>
</protein>
<evidence type="ECO:0000313" key="3">
    <source>
        <dbReference type="Proteomes" id="UP000253769"/>
    </source>
</evidence>
<feature type="transmembrane region" description="Helical" evidence="1">
    <location>
        <begin position="26"/>
        <end position="46"/>
    </location>
</feature>
<dbReference type="OrthoDB" id="9770040at2"/>
<keyword evidence="1" id="KW-0812">Transmembrane</keyword>
<feature type="transmembrane region" description="Helical" evidence="1">
    <location>
        <begin position="182"/>
        <end position="203"/>
    </location>
</feature>
<accession>A0A369W8G4</accession>
<evidence type="ECO:0000313" key="2">
    <source>
        <dbReference type="EMBL" id="RDE18202.1"/>
    </source>
</evidence>
<organism evidence="2 3">
    <name type="scientific">Motiliproteus coralliicola</name>
    <dbReference type="NCBI Taxonomy" id="2283196"/>
    <lineage>
        <taxon>Bacteria</taxon>
        <taxon>Pseudomonadati</taxon>
        <taxon>Pseudomonadota</taxon>
        <taxon>Gammaproteobacteria</taxon>
        <taxon>Oceanospirillales</taxon>
        <taxon>Oceanospirillaceae</taxon>
        <taxon>Motiliproteus</taxon>
    </lineage>
</organism>
<keyword evidence="1" id="KW-0472">Membrane</keyword>
<feature type="transmembrane region" description="Helical" evidence="1">
    <location>
        <begin position="58"/>
        <end position="81"/>
    </location>
</feature>
<dbReference type="RefSeq" id="WP_114697323.1">
    <property type="nucleotide sequence ID" value="NZ_QQOH01000006.1"/>
</dbReference>
<feature type="transmembrane region" description="Helical" evidence="1">
    <location>
        <begin position="304"/>
        <end position="323"/>
    </location>
</feature>
<dbReference type="InterPro" id="IPR010266">
    <property type="entry name" value="NnrS"/>
</dbReference>
<keyword evidence="3" id="KW-1185">Reference proteome</keyword>
<feature type="transmembrane region" description="Helical" evidence="1">
    <location>
        <begin position="238"/>
        <end position="258"/>
    </location>
</feature>
<name>A0A369W8G4_9GAMM</name>
<keyword evidence="1" id="KW-1133">Transmembrane helix</keyword>
<feature type="transmembrane region" description="Helical" evidence="1">
    <location>
        <begin position="335"/>
        <end position="353"/>
    </location>
</feature>
<proteinExistence type="predicted"/>
<feature type="transmembrane region" description="Helical" evidence="1">
    <location>
        <begin position="149"/>
        <end position="167"/>
    </location>
</feature>
<dbReference type="EMBL" id="QQOH01000006">
    <property type="protein sequence ID" value="RDE18202.1"/>
    <property type="molecule type" value="Genomic_DNA"/>
</dbReference>